<protein>
    <submittedName>
        <fullName evidence="2">Uncharacterized protein</fullName>
    </submittedName>
</protein>
<gene>
    <name evidence="2" type="ORF">CERSUDRAFT_83696</name>
</gene>
<evidence type="ECO:0000313" key="2">
    <source>
        <dbReference type="EMBL" id="EMD36661.1"/>
    </source>
</evidence>
<evidence type="ECO:0000256" key="1">
    <source>
        <dbReference type="SAM" id="MobiDB-lite"/>
    </source>
</evidence>
<proteinExistence type="predicted"/>
<dbReference type="EMBL" id="KB445797">
    <property type="protein sequence ID" value="EMD36661.1"/>
    <property type="molecule type" value="Genomic_DNA"/>
</dbReference>
<feature type="compositionally biased region" description="Basic and acidic residues" evidence="1">
    <location>
        <begin position="33"/>
        <end position="48"/>
    </location>
</feature>
<dbReference type="Proteomes" id="UP000016930">
    <property type="component" value="Unassembled WGS sequence"/>
</dbReference>
<evidence type="ECO:0000313" key="3">
    <source>
        <dbReference type="Proteomes" id="UP000016930"/>
    </source>
</evidence>
<reference evidence="2 3" key="1">
    <citation type="journal article" date="2012" name="Proc. Natl. Acad. Sci. U.S.A.">
        <title>Comparative genomics of Ceriporiopsis subvermispora and Phanerochaete chrysosporium provide insight into selective ligninolysis.</title>
        <authorList>
            <person name="Fernandez-Fueyo E."/>
            <person name="Ruiz-Duenas F.J."/>
            <person name="Ferreira P."/>
            <person name="Floudas D."/>
            <person name="Hibbett D.S."/>
            <person name="Canessa P."/>
            <person name="Larrondo L.F."/>
            <person name="James T.Y."/>
            <person name="Seelenfreund D."/>
            <person name="Lobos S."/>
            <person name="Polanco R."/>
            <person name="Tello M."/>
            <person name="Honda Y."/>
            <person name="Watanabe T."/>
            <person name="Watanabe T."/>
            <person name="Ryu J.S."/>
            <person name="Kubicek C.P."/>
            <person name="Schmoll M."/>
            <person name="Gaskell J."/>
            <person name="Hammel K.E."/>
            <person name="St John F.J."/>
            <person name="Vanden Wymelenberg A."/>
            <person name="Sabat G."/>
            <person name="Splinter BonDurant S."/>
            <person name="Syed K."/>
            <person name="Yadav J.S."/>
            <person name="Doddapaneni H."/>
            <person name="Subramanian V."/>
            <person name="Lavin J.L."/>
            <person name="Oguiza J.A."/>
            <person name="Perez G."/>
            <person name="Pisabarro A.G."/>
            <person name="Ramirez L."/>
            <person name="Santoyo F."/>
            <person name="Master E."/>
            <person name="Coutinho P.M."/>
            <person name="Henrissat B."/>
            <person name="Lombard V."/>
            <person name="Magnuson J.K."/>
            <person name="Kuees U."/>
            <person name="Hori C."/>
            <person name="Igarashi K."/>
            <person name="Samejima M."/>
            <person name="Held B.W."/>
            <person name="Barry K.W."/>
            <person name="LaButti K.M."/>
            <person name="Lapidus A."/>
            <person name="Lindquist E.A."/>
            <person name="Lucas S.M."/>
            <person name="Riley R."/>
            <person name="Salamov A.A."/>
            <person name="Hoffmeister D."/>
            <person name="Schwenk D."/>
            <person name="Hadar Y."/>
            <person name="Yarden O."/>
            <person name="de Vries R.P."/>
            <person name="Wiebenga A."/>
            <person name="Stenlid J."/>
            <person name="Eastwood D."/>
            <person name="Grigoriev I.V."/>
            <person name="Berka R.M."/>
            <person name="Blanchette R.A."/>
            <person name="Kersten P."/>
            <person name="Martinez A.T."/>
            <person name="Vicuna R."/>
            <person name="Cullen D."/>
        </authorList>
    </citation>
    <scope>NUCLEOTIDE SEQUENCE [LARGE SCALE GENOMIC DNA]</scope>
    <source>
        <strain evidence="2 3">B</strain>
    </source>
</reference>
<sequence length="54" mass="5845">MLYINPVQISGRLVGQPPGTILQSAVLLASPDWDCRSQPDRADGRDVISPKSPQ</sequence>
<name>M2RCX4_CERS8</name>
<feature type="region of interest" description="Disordered" evidence="1">
    <location>
        <begin position="33"/>
        <end position="54"/>
    </location>
</feature>
<organism evidence="2 3">
    <name type="scientific">Ceriporiopsis subvermispora (strain B)</name>
    <name type="common">White-rot fungus</name>
    <name type="synonym">Gelatoporia subvermispora</name>
    <dbReference type="NCBI Taxonomy" id="914234"/>
    <lineage>
        <taxon>Eukaryota</taxon>
        <taxon>Fungi</taxon>
        <taxon>Dikarya</taxon>
        <taxon>Basidiomycota</taxon>
        <taxon>Agaricomycotina</taxon>
        <taxon>Agaricomycetes</taxon>
        <taxon>Polyporales</taxon>
        <taxon>Gelatoporiaceae</taxon>
        <taxon>Gelatoporia</taxon>
    </lineage>
</organism>
<accession>M2RCX4</accession>
<dbReference type="HOGENOM" id="CLU_3050150_0_0_1"/>
<dbReference type="AlphaFoldDB" id="M2RCX4"/>
<keyword evidence="3" id="KW-1185">Reference proteome</keyword>